<dbReference type="Pfam" id="PF04536">
    <property type="entry name" value="TPM_phosphatase"/>
    <property type="match status" value="1"/>
</dbReference>
<dbReference type="Gene3D" id="3.10.310.50">
    <property type="match status" value="1"/>
</dbReference>
<dbReference type="RefSeq" id="WP_092405328.1">
    <property type="nucleotide sequence ID" value="NZ_FOVF01000004.1"/>
</dbReference>
<keyword evidence="2" id="KW-0812">Transmembrane</keyword>
<keyword evidence="3" id="KW-0732">Signal</keyword>
<evidence type="ECO:0000256" key="1">
    <source>
        <dbReference type="SAM" id="MobiDB-lite"/>
    </source>
</evidence>
<protein>
    <recommendedName>
        <fullName evidence="4">TPM domain-containing protein</fullName>
    </recommendedName>
</protein>
<name>A0A1I4W851_9GAMM</name>
<dbReference type="AlphaFoldDB" id="A0A1I4W851"/>
<accession>A0A1I4W851</accession>
<feature type="transmembrane region" description="Helical" evidence="2">
    <location>
        <begin position="188"/>
        <end position="205"/>
    </location>
</feature>
<feature type="chain" id="PRO_5011561352" description="TPM domain-containing protein" evidence="3">
    <location>
        <begin position="27"/>
        <end position="297"/>
    </location>
</feature>
<dbReference type="InterPro" id="IPR007621">
    <property type="entry name" value="TPM_dom"/>
</dbReference>
<reference evidence="5 6" key="1">
    <citation type="submission" date="2016-10" db="EMBL/GenBank/DDBJ databases">
        <authorList>
            <person name="de Groot N.N."/>
        </authorList>
    </citation>
    <scope>NUCLEOTIDE SEQUENCE [LARGE SCALE GENOMIC DNA]</scope>
    <source>
        <strain evidence="5 6">CGMCC 1.7659</strain>
    </source>
</reference>
<dbReference type="EMBL" id="FOVF01000004">
    <property type="protein sequence ID" value="SFN09605.1"/>
    <property type="molecule type" value="Genomic_DNA"/>
</dbReference>
<evidence type="ECO:0000256" key="3">
    <source>
        <dbReference type="SAM" id="SignalP"/>
    </source>
</evidence>
<gene>
    <name evidence="5" type="ORF">SAMN05216289_10469</name>
</gene>
<dbReference type="Proteomes" id="UP000198575">
    <property type="component" value="Unassembled WGS sequence"/>
</dbReference>
<feature type="domain" description="TPM" evidence="4">
    <location>
        <begin position="37"/>
        <end position="159"/>
    </location>
</feature>
<keyword evidence="2" id="KW-0472">Membrane</keyword>
<dbReference type="PANTHER" id="PTHR30373:SF2">
    <property type="entry name" value="UPF0603 PROTEIN YGCG"/>
    <property type="match status" value="1"/>
</dbReference>
<keyword evidence="6" id="KW-1185">Reference proteome</keyword>
<feature type="transmembrane region" description="Helical" evidence="2">
    <location>
        <begin position="240"/>
        <end position="261"/>
    </location>
</feature>
<dbReference type="OrthoDB" id="9810918at2"/>
<evidence type="ECO:0000256" key="2">
    <source>
        <dbReference type="SAM" id="Phobius"/>
    </source>
</evidence>
<organism evidence="5 6">
    <name type="scientific">Dokdonella immobilis</name>
    <dbReference type="NCBI Taxonomy" id="578942"/>
    <lineage>
        <taxon>Bacteria</taxon>
        <taxon>Pseudomonadati</taxon>
        <taxon>Pseudomonadota</taxon>
        <taxon>Gammaproteobacteria</taxon>
        <taxon>Lysobacterales</taxon>
        <taxon>Rhodanobacteraceae</taxon>
        <taxon>Dokdonella</taxon>
    </lineage>
</organism>
<evidence type="ECO:0000313" key="6">
    <source>
        <dbReference type="Proteomes" id="UP000198575"/>
    </source>
</evidence>
<dbReference type="STRING" id="578942.SAMN05216289_10469"/>
<feature type="region of interest" description="Disordered" evidence="1">
    <location>
        <begin position="278"/>
        <end position="297"/>
    </location>
</feature>
<keyword evidence="2" id="KW-1133">Transmembrane helix</keyword>
<feature type="signal peptide" evidence="3">
    <location>
        <begin position="1"/>
        <end position="26"/>
    </location>
</feature>
<proteinExistence type="predicted"/>
<dbReference type="PROSITE" id="PS51257">
    <property type="entry name" value="PROKAR_LIPOPROTEIN"/>
    <property type="match status" value="1"/>
</dbReference>
<dbReference type="PANTHER" id="PTHR30373">
    <property type="entry name" value="UPF0603 PROTEIN YGCG"/>
    <property type="match status" value="1"/>
</dbReference>
<sequence>MSTPVRHWQAWALGVALGACAGQALAAVSVPVLKAHVTDTTATLSEQQKSALEDKLRALEQRNGAQLLILIVPTTHPETIEQFATRVFDAWKPGRSGIDDGVLLLWAKNDRTLRIEVGYGLEGALPDVEAGRIIADTLRPRFREQLYAAGLDLATDQLIGLIDGEARSSARTSRGGTRYPIGDFIDRYFPAVFAFPFVIGIVFCWPKGREFSAALTATVIGTGVTWKMDYLPPELLPGAAFLYFLSGLVFAFNLIPFARIARGFASGDGMGGWSGGGGGGSWSGGGGRSGGGASGSY</sequence>
<evidence type="ECO:0000313" key="5">
    <source>
        <dbReference type="EMBL" id="SFN09605.1"/>
    </source>
</evidence>
<evidence type="ECO:0000259" key="4">
    <source>
        <dbReference type="Pfam" id="PF04536"/>
    </source>
</evidence>